<evidence type="ECO:0000256" key="1">
    <source>
        <dbReference type="ARBA" id="ARBA00004123"/>
    </source>
</evidence>
<dbReference type="OrthoDB" id="433924at2759"/>
<name>A0A9X0ALU0_9HELO</name>
<dbReference type="SMART" id="SM00300">
    <property type="entry name" value="ChSh"/>
    <property type="match status" value="1"/>
</dbReference>
<evidence type="ECO:0000313" key="6">
    <source>
        <dbReference type="EMBL" id="KAJ8063313.1"/>
    </source>
</evidence>
<feature type="compositionally biased region" description="Acidic residues" evidence="4">
    <location>
        <begin position="162"/>
        <end position="178"/>
    </location>
</feature>
<keyword evidence="7" id="KW-1185">Reference proteome</keyword>
<dbReference type="InterPro" id="IPR023780">
    <property type="entry name" value="Chromo_domain"/>
</dbReference>
<feature type="region of interest" description="Disordered" evidence="4">
    <location>
        <begin position="247"/>
        <end position="296"/>
    </location>
</feature>
<feature type="compositionally biased region" description="Basic and acidic residues" evidence="4">
    <location>
        <begin position="147"/>
        <end position="161"/>
    </location>
</feature>
<dbReference type="InterPro" id="IPR008251">
    <property type="entry name" value="Chromo_shadow_dom"/>
</dbReference>
<dbReference type="PROSITE" id="PS50013">
    <property type="entry name" value="CHROMO_2"/>
    <property type="match status" value="1"/>
</dbReference>
<dbReference type="PROSITE" id="PS00598">
    <property type="entry name" value="CHROMO_1"/>
    <property type="match status" value="1"/>
</dbReference>
<dbReference type="InterPro" id="IPR051219">
    <property type="entry name" value="Heterochromatin_chromo-domain"/>
</dbReference>
<dbReference type="SUPFAM" id="SSF54160">
    <property type="entry name" value="Chromo domain-like"/>
    <property type="match status" value="2"/>
</dbReference>
<dbReference type="GO" id="GO:0005634">
    <property type="term" value="C:nucleus"/>
    <property type="evidence" value="ECO:0007669"/>
    <property type="project" value="UniProtKB-SubCell"/>
</dbReference>
<dbReference type="Proteomes" id="UP001152300">
    <property type="component" value="Unassembled WGS sequence"/>
</dbReference>
<dbReference type="AlphaFoldDB" id="A0A9X0ALU0"/>
<comment type="subcellular location">
    <subcellularLocation>
        <location evidence="1">Nucleus</location>
    </subcellularLocation>
</comment>
<comment type="subunit">
    <text evidence="2">Component of the NuA4 histone acetyltransferase complex.</text>
</comment>
<evidence type="ECO:0000256" key="2">
    <source>
        <dbReference type="ARBA" id="ARBA00011353"/>
    </source>
</evidence>
<keyword evidence="3" id="KW-0539">Nucleus</keyword>
<comment type="caution">
    <text evidence="6">The sequence shown here is derived from an EMBL/GenBank/DDBJ whole genome shotgun (WGS) entry which is preliminary data.</text>
</comment>
<dbReference type="SMART" id="SM00298">
    <property type="entry name" value="CHROMO"/>
    <property type="match status" value="1"/>
</dbReference>
<evidence type="ECO:0000256" key="3">
    <source>
        <dbReference type="ARBA" id="ARBA00023242"/>
    </source>
</evidence>
<proteinExistence type="predicted"/>
<dbReference type="Pfam" id="PF01393">
    <property type="entry name" value="Chromo_shadow"/>
    <property type="match status" value="1"/>
</dbReference>
<feature type="compositionally biased region" description="Basic and acidic residues" evidence="4">
    <location>
        <begin position="126"/>
        <end position="140"/>
    </location>
</feature>
<dbReference type="GO" id="GO:0000792">
    <property type="term" value="C:heterochromatin"/>
    <property type="evidence" value="ECO:0007669"/>
    <property type="project" value="UniProtKB-ARBA"/>
</dbReference>
<sequence>MGHNVQGIKPDILKIVALEVARFMECGDADWVEDVRALNVPERLVRVEKIKMWETGKMFTKAQTPYAKVGSMKFMEVVKKGRRPLWKGVVKPARKDMSTDGVDLDGESTMLGKKTGKAFGTEISDDERSVSDVSEQEYKKPVKVRTKKEGSPEEELKVESDRETDEGQEEGDGQEEDEFVVEKILKHAIDEEGVLRFQVKWEGYDKKSELTWEPERNLETAQDILNAYLESVGGKEHLMDQFWEKKAEAAEKKQGKKRGRPSTGAATPQTNGKKSRKNGHPSSSIPPASFKPPMGSWEDDVVTIEAMEGPNAEVIVYLTWKGGAKSQHPLHQVYKRCPQKMLSFYERHLVFKKTEEDS</sequence>
<reference evidence="6" key="1">
    <citation type="submission" date="2022-11" db="EMBL/GenBank/DDBJ databases">
        <title>Genome Resource of Sclerotinia nivalis Strain SnTB1, a Plant Pathogen Isolated from American Ginseng.</title>
        <authorList>
            <person name="Fan S."/>
        </authorList>
    </citation>
    <scope>NUCLEOTIDE SEQUENCE</scope>
    <source>
        <strain evidence="6">SnTB1</strain>
    </source>
</reference>
<dbReference type="InterPro" id="IPR000953">
    <property type="entry name" value="Chromo/chromo_shadow_dom"/>
</dbReference>
<protein>
    <recommendedName>
        <fullName evidence="5">Chromo domain-containing protein</fullName>
    </recommendedName>
</protein>
<feature type="region of interest" description="Disordered" evidence="4">
    <location>
        <begin position="120"/>
        <end position="178"/>
    </location>
</feature>
<dbReference type="InterPro" id="IPR017984">
    <property type="entry name" value="Chromo_dom_subgr"/>
</dbReference>
<evidence type="ECO:0000259" key="5">
    <source>
        <dbReference type="PROSITE" id="PS50013"/>
    </source>
</evidence>
<organism evidence="6 7">
    <name type="scientific">Sclerotinia nivalis</name>
    <dbReference type="NCBI Taxonomy" id="352851"/>
    <lineage>
        <taxon>Eukaryota</taxon>
        <taxon>Fungi</taxon>
        <taxon>Dikarya</taxon>
        <taxon>Ascomycota</taxon>
        <taxon>Pezizomycotina</taxon>
        <taxon>Leotiomycetes</taxon>
        <taxon>Helotiales</taxon>
        <taxon>Sclerotiniaceae</taxon>
        <taxon>Sclerotinia</taxon>
    </lineage>
</organism>
<dbReference type="EMBL" id="JAPEIS010000009">
    <property type="protein sequence ID" value="KAJ8063313.1"/>
    <property type="molecule type" value="Genomic_DNA"/>
</dbReference>
<dbReference type="CDD" id="cd18657">
    <property type="entry name" value="CSD_Swi6"/>
    <property type="match status" value="1"/>
</dbReference>
<dbReference type="Pfam" id="PF00385">
    <property type="entry name" value="Chromo"/>
    <property type="match status" value="1"/>
</dbReference>
<dbReference type="PANTHER" id="PTHR22812">
    <property type="entry name" value="CHROMOBOX PROTEIN"/>
    <property type="match status" value="1"/>
</dbReference>
<dbReference type="InterPro" id="IPR023779">
    <property type="entry name" value="Chromodomain_CS"/>
</dbReference>
<evidence type="ECO:0000313" key="7">
    <source>
        <dbReference type="Proteomes" id="UP001152300"/>
    </source>
</evidence>
<dbReference type="InterPro" id="IPR016197">
    <property type="entry name" value="Chromo-like_dom_sf"/>
</dbReference>
<dbReference type="PRINTS" id="PR00504">
    <property type="entry name" value="CHROMODOMAIN"/>
</dbReference>
<dbReference type="CDD" id="cd00024">
    <property type="entry name" value="CD_CSD"/>
    <property type="match status" value="1"/>
</dbReference>
<feature type="domain" description="Chromo" evidence="5">
    <location>
        <begin position="179"/>
        <end position="230"/>
    </location>
</feature>
<dbReference type="GO" id="GO:0006338">
    <property type="term" value="P:chromatin remodeling"/>
    <property type="evidence" value="ECO:0007669"/>
    <property type="project" value="UniProtKB-ARBA"/>
</dbReference>
<evidence type="ECO:0000256" key="4">
    <source>
        <dbReference type="SAM" id="MobiDB-lite"/>
    </source>
</evidence>
<dbReference type="Gene3D" id="2.40.50.40">
    <property type="match status" value="2"/>
</dbReference>
<gene>
    <name evidence="6" type="ORF">OCU04_008543</name>
</gene>
<accession>A0A9X0ALU0</accession>